<evidence type="ECO:0000256" key="3">
    <source>
        <dbReference type="ARBA" id="ARBA00022679"/>
    </source>
</evidence>
<keyword evidence="6 9" id="KW-0418">Kinase</keyword>
<dbReference type="Proteomes" id="UP000274556">
    <property type="component" value="Unassembled WGS sequence"/>
</dbReference>
<dbReference type="PROSITE" id="PS01076">
    <property type="entry name" value="ACETATE_KINASE_2"/>
    <property type="match status" value="1"/>
</dbReference>
<dbReference type="OrthoDB" id="9802453at2"/>
<dbReference type="PANTHER" id="PTHR21060:SF21">
    <property type="entry name" value="ACETATE KINASE"/>
    <property type="match status" value="1"/>
</dbReference>
<feature type="binding site" evidence="9">
    <location>
        <position position="16"/>
    </location>
    <ligand>
        <name>ATP</name>
        <dbReference type="ChEBI" id="CHEBI:30616"/>
    </ligand>
</feature>
<proteinExistence type="inferred from homology"/>
<evidence type="ECO:0000256" key="7">
    <source>
        <dbReference type="ARBA" id="ARBA00022840"/>
    </source>
</evidence>
<dbReference type="InterPro" id="IPR004372">
    <property type="entry name" value="Ac/propionate_kinase"/>
</dbReference>
<evidence type="ECO:0000256" key="6">
    <source>
        <dbReference type="ARBA" id="ARBA00022777"/>
    </source>
</evidence>
<comment type="similarity">
    <text evidence="1 9 10">Belongs to the acetokinase family.</text>
</comment>
<accession>A0A495VFB9</accession>
<evidence type="ECO:0000256" key="8">
    <source>
        <dbReference type="ARBA" id="ARBA00022842"/>
    </source>
</evidence>
<keyword evidence="4 9" id="KW-0479">Metal-binding</keyword>
<feature type="binding site" evidence="9">
    <location>
        <position position="387"/>
    </location>
    <ligand>
        <name>Mg(2+)</name>
        <dbReference type="ChEBI" id="CHEBI:18420"/>
    </ligand>
</feature>
<dbReference type="PRINTS" id="PR00471">
    <property type="entry name" value="ACETATEKNASE"/>
</dbReference>
<dbReference type="NCBIfam" id="TIGR00016">
    <property type="entry name" value="ackA"/>
    <property type="match status" value="1"/>
</dbReference>
<organism evidence="11 12">
    <name type="scientific">Thiocapsa rosea</name>
    <dbReference type="NCBI Taxonomy" id="69360"/>
    <lineage>
        <taxon>Bacteria</taxon>
        <taxon>Pseudomonadati</taxon>
        <taxon>Pseudomonadota</taxon>
        <taxon>Gammaproteobacteria</taxon>
        <taxon>Chromatiales</taxon>
        <taxon>Chromatiaceae</taxon>
        <taxon>Thiocapsa</taxon>
    </lineage>
</organism>
<dbReference type="RefSeq" id="WP_120799167.1">
    <property type="nucleotide sequence ID" value="NZ_RBXL01000001.1"/>
</dbReference>
<feature type="binding site" evidence="9">
    <location>
        <position position="101"/>
    </location>
    <ligand>
        <name>substrate</name>
    </ligand>
</feature>
<keyword evidence="12" id="KW-1185">Reference proteome</keyword>
<feature type="site" description="Transition state stabilizer" evidence="9">
    <location>
        <position position="249"/>
    </location>
</feature>
<dbReference type="PANTHER" id="PTHR21060">
    <property type="entry name" value="ACETATE KINASE"/>
    <property type="match status" value="1"/>
</dbReference>
<dbReference type="GO" id="GO:0005829">
    <property type="term" value="C:cytosol"/>
    <property type="evidence" value="ECO:0007669"/>
    <property type="project" value="TreeGrafter"/>
</dbReference>
<comment type="caution">
    <text evidence="11">The sequence shown here is derived from an EMBL/GenBank/DDBJ whole genome shotgun (WGS) entry which is preliminary data.</text>
</comment>
<evidence type="ECO:0000313" key="11">
    <source>
        <dbReference type="EMBL" id="RKT47155.1"/>
    </source>
</evidence>
<protein>
    <recommendedName>
        <fullName evidence="9">Acetate kinase</fullName>
        <ecNumber evidence="9">2.7.2.1</ecNumber>
    </recommendedName>
    <alternativeName>
        <fullName evidence="9">Acetokinase</fullName>
    </alternativeName>
</protein>
<name>A0A495VFB9_9GAMM</name>
<evidence type="ECO:0000256" key="4">
    <source>
        <dbReference type="ARBA" id="ARBA00022723"/>
    </source>
</evidence>
<dbReference type="Pfam" id="PF00871">
    <property type="entry name" value="Acetate_kinase"/>
    <property type="match status" value="1"/>
</dbReference>
<dbReference type="InterPro" id="IPR000890">
    <property type="entry name" value="Aliphatic_acid_kin_short-chain"/>
</dbReference>
<evidence type="ECO:0000313" key="12">
    <source>
        <dbReference type="Proteomes" id="UP000274556"/>
    </source>
</evidence>
<dbReference type="SUPFAM" id="SSF53067">
    <property type="entry name" value="Actin-like ATPase domain"/>
    <property type="match status" value="2"/>
</dbReference>
<evidence type="ECO:0000256" key="2">
    <source>
        <dbReference type="ARBA" id="ARBA00022490"/>
    </source>
</evidence>
<comment type="subunit">
    <text evidence="9">Homodimer.</text>
</comment>
<dbReference type="PIRSF" id="PIRSF000722">
    <property type="entry name" value="Acetate_prop_kin"/>
    <property type="match status" value="1"/>
</dbReference>
<comment type="cofactor">
    <cofactor evidence="9">
        <name>Mg(2+)</name>
        <dbReference type="ChEBI" id="CHEBI:18420"/>
    </cofactor>
    <cofactor evidence="9">
        <name>Mn(2+)</name>
        <dbReference type="ChEBI" id="CHEBI:29035"/>
    </cofactor>
    <text evidence="9">Mg(2+). Can also accept Mn(2+).</text>
</comment>
<keyword evidence="7 9" id="KW-0067">ATP-binding</keyword>
<dbReference type="GO" id="GO:0000287">
    <property type="term" value="F:magnesium ion binding"/>
    <property type="evidence" value="ECO:0007669"/>
    <property type="project" value="UniProtKB-UniRule"/>
</dbReference>
<comment type="function">
    <text evidence="9">Catalyzes the formation of acetyl phosphate from acetate and ATP. Can also catalyze the reverse reaction.</text>
</comment>
<dbReference type="GO" id="GO:0006085">
    <property type="term" value="P:acetyl-CoA biosynthetic process"/>
    <property type="evidence" value="ECO:0007669"/>
    <property type="project" value="UniProtKB-UniRule"/>
</dbReference>
<keyword evidence="8 9" id="KW-0460">Magnesium</keyword>
<sequence length="404" mass="42606">MSGDLLVINSGSSSIKFAVFGQDEGEGMDALAPRYRGHFSGLGDRPRLLIKDGAGSTLTDEAPAAESAESGRFGHAAAVQRLLAWLDGQPGFERILAIGHRVVHGGREHREPVVLDAPTLARLEALTPLAPLHQPRSLAPVRLFNALCPSVPQVACFDTGFHTSQSWVAQAYALPRRLSEAGIIRYGFHGLSYEYVSRRLAQHLGGPQTGRAVMAHLGNGASLCAVHDGVSVASSMGFTTLDGLPMGSRCGYLDPGVVLHLLQQEGLTPEQVGKLLYRESGLLGVSGISADMSVLLASGEPGAREAIELFVHRIVREVGALTAVLGGLDHLVFTAGIGEHAAPVREAIGKGCGWLGLTLDAAANAAGIDRISSADSRVGAWIIPTDEEWMIAHHTRRLCAGRPG</sequence>
<feature type="active site" description="Proton donor/acceptor" evidence="9">
    <location>
        <position position="158"/>
    </location>
</feature>
<feature type="binding site" evidence="9">
    <location>
        <position position="9"/>
    </location>
    <ligand>
        <name>Mg(2+)</name>
        <dbReference type="ChEBI" id="CHEBI:18420"/>
    </ligand>
</feature>
<comment type="catalytic activity">
    <reaction evidence="9">
        <text>acetate + ATP = acetyl phosphate + ADP</text>
        <dbReference type="Rhea" id="RHEA:11352"/>
        <dbReference type="ChEBI" id="CHEBI:22191"/>
        <dbReference type="ChEBI" id="CHEBI:30089"/>
        <dbReference type="ChEBI" id="CHEBI:30616"/>
        <dbReference type="ChEBI" id="CHEBI:456216"/>
        <dbReference type="EC" id="2.7.2.1"/>
    </reaction>
</comment>
<dbReference type="HAMAP" id="MF_00020">
    <property type="entry name" value="Acetate_kinase"/>
    <property type="match status" value="1"/>
</dbReference>
<dbReference type="PROSITE" id="PS01075">
    <property type="entry name" value="ACETATE_KINASE_1"/>
    <property type="match status" value="1"/>
</dbReference>
<dbReference type="InterPro" id="IPR043129">
    <property type="entry name" value="ATPase_NBD"/>
</dbReference>
<feature type="site" description="Transition state stabilizer" evidence="9">
    <location>
        <position position="189"/>
    </location>
</feature>
<comment type="subcellular location">
    <subcellularLocation>
        <location evidence="9">Cytoplasm</location>
    </subcellularLocation>
</comment>
<gene>
    <name evidence="9" type="primary">ackA</name>
    <name evidence="11" type="ORF">BDD21_4714</name>
</gene>
<dbReference type="UniPathway" id="UPA00340">
    <property type="reaction ID" value="UER00458"/>
</dbReference>
<keyword evidence="5 9" id="KW-0547">Nucleotide-binding</keyword>
<dbReference type="Gene3D" id="3.30.420.40">
    <property type="match status" value="2"/>
</dbReference>
<evidence type="ECO:0000256" key="10">
    <source>
        <dbReference type="RuleBase" id="RU003835"/>
    </source>
</evidence>
<keyword evidence="3 9" id="KW-0808">Transferase</keyword>
<dbReference type="InterPro" id="IPR023865">
    <property type="entry name" value="Aliphatic_acid_kinase_CS"/>
</dbReference>
<dbReference type="GO" id="GO:0008776">
    <property type="term" value="F:acetate kinase activity"/>
    <property type="evidence" value="ECO:0007669"/>
    <property type="project" value="UniProtKB-UniRule"/>
</dbReference>
<comment type="caution">
    <text evidence="9">Lacks conserved residue(s) required for the propagation of feature annotation.</text>
</comment>
<dbReference type="GO" id="GO:0006083">
    <property type="term" value="P:acetate metabolic process"/>
    <property type="evidence" value="ECO:0007669"/>
    <property type="project" value="TreeGrafter"/>
</dbReference>
<evidence type="ECO:0000256" key="9">
    <source>
        <dbReference type="HAMAP-Rule" id="MF_00020"/>
    </source>
</evidence>
<keyword evidence="2 9" id="KW-0963">Cytoplasm</keyword>
<comment type="pathway">
    <text evidence="9">Metabolic intermediate biosynthesis; acetyl-CoA biosynthesis; acetyl-CoA from acetate: step 1/2.</text>
</comment>
<feature type="binding site" evidence="9">
    <location>
        <begin position="216"/>
        <end position="220"/>
    </location>
    <ligand>
        <name>ATP</name>
        <dbReference type="ChEBI" id="CHEBI:30616"/>
    </ligand>
</feature>
<evidence type="ECO:0000256" key="1">
    <source>
        <dbReference type="ARBA" id="ARBA00008748"/>
    </source>
</evidence>
<evidence type="ECO:0000256" key="5">
    <source>
        <dbReference type="ARBA" id="ARBA00022741"/>
    </source>
</evidence>
<dbReference type="EMBL" id="RBXL01000001">
    <property type="protein sequence ID" value="RKT47155.1"/>
    <property type="molecule type" value="Genomic_DNA"/>
</dbReference>
<dbReference type="AlphaFoldDB" id="A0A495VFB9"/>
<feature type="binding site" evidence="9">
    <location>
        <begin position="336"/>
        <end position="340"/>
    </location>
    <ligand>
        <name>ATP</name>
        <dbReference type="ChEBI" id="CHEBI:30616"/>
    </ligand>
</feature>
<dbReference type="EC" id="2.7.2.1" evidence="9"/>
<reference evidence="11 12" key="1">
    <citation type="submission" date="2018-10" db="EMBL/GenBank/DDBJ databases">
        <title>Genomic Encyclopedia of Archaeal and Bacterial Type Strains, Phase II (KMG-II): from individual species to whole genera.</title>
        <authorList>
            <person name="Goeker M."/>
        </authorList>
    </citation>
    <scope>NUCLEOTIDE SEQUENCE [LARGE SCALE GENOMIC DNA]</scope>
    <source>
        <strain evidence="11 12">DSM 235</strain>
    </source>
</reference>
<dbReference type="GO" id="GO:0005524">
    <property type="term" value="F:ATP binding"/>
    <property type="evidence" value="ECO:0007669"/>
    <property type="project" value="UniProtKB-KW"/>
</dbReference>